<evidence type="ECO:0000256" key="1">
    <source>
        <dbReference type="ARBA" id="ARBA00023015"/>
    </source>
</evidence>
<gene>
    <name evidence="5" type="ORF">Q8947_00465</name>
</gene>
<dbReference type="InterPro" id="IPR039420">
    <property type="entry name" value="WalR-like"/>
</dbReference>
<keyword evidence="3" id="KW-0804">Transcription</keyword>
<evidence type="ECO:0000256" key="3">
    <source>
        <dbReference type="ARBA" id="ARBA00023163"/>
    </source>
</evidence>
<dbReference type="Proteomes" id="UP001232156">
    <property type="component" value="Unassembled WGS sequence"/>
</dbReference>
<feature type="domain" description="HTH luxR-type" evidence="4">
    <location>
        <begin position="141"/>
        <end position="210"/>
    </location>
</feature>
<proteinExistence type="predicted"/>
<dbReference type="PRINTS" id="PR00038">
    <property type="entry name" value="HTHLUXR"/>
</dbReference>
<dbReference type="PROSITE" id="PS50043">
    <property type="entry name" value="HTH_LUXR_2"/>
    <property type="match status" value="1"/>
</dbReference>
<keyword evidence="1" id="KW-0805">Transcription regulation</keyword>
<dbReference type="PANTHER" id="PTHR43214:SF24">
    <property type="entry name" value="TRANSCRIPTIONAL REGULATORY PROTEIN NARL-RELATED"/>
    <property type="match status" value="1"/>
</dbReference>
<dbReference type="RefSeq" id="WP_347286174.1">
    <property type="nucleotide sequence ID" value="NZ_JAUZQE010000001.1"/>
</dbReference>
<evidence type="ECO:0000313" key="5">
    <source>
        <dbReference type="EMBL" id="MDR4124464.1"/>
    </source>
</evidence>
<evidence type="ECO:0000259" key="4">
    <source>
        <dbReference type="PROSITE" id="PS50043"/>
    </source>
</evidence>
<dbReference type="SMART" id="SM00421">
    <property type="entry name" value="HTH_LUXR"/>
    <property type="match status" value="1"/>
</dbReference>
<keyword evidence="6" id="KW-1185">Reference proteome</keyword>
<dbReference type="InterPro" id="IPR000792">
    <property type="entry name" value="Tscrpt_reg_LuxR_C"/>
</dbReference>
<dbReference type="PANTHER" id="PTHR43214">
    <property type="entry name" value="TWO-COMPONENT RESPONSE REGULATOR"/>
    <property type="match status" value="1"/>
</dbReference>
<dbReference type="SUPFAM" id="SSF46894">
    <property type="entry name" value="C-terminal effector domain of the bipartite response regulators"/>
    <property type="match status" value="1"/>
</dbReference>
<keyword evidence="2" id="KW-0238">DNA-binding</keyword>
<dbReference type="EMBL" id="JAUZQE010000001">
    <property type="protein sequence ID" value="MDR4124464.1"/>
    <property type="molecule type" value="Genomic_DNA"/>
</dbReference>
<evidence type="ECO:0000313" key="6">
    <source>
        <dbReference type="Proteomes" id="UP001232156"/>
    </source>
</evidence>
<sequence>MQARPVLTLTHDEHLWRHWRQVPSSDWLPAWGQSWKDVSRWRERGQRLVVVDTGLPGLPAPDTEKWQAAVRDLDLLMASLKHSDEHGRQLLVGGAKGYVHAYMPPEALAVALKAVASGGVWLGPTLLARLLQQVDRGASANGEPASVWMTGLTPREIEVAERAARGMSNQAIADELGITERTVRAHVSAVFEKLGVSDRLMLALKVHGISS</sequence>
<protein>
    <submittedName>
        <fullName evidence="5">Response regulator transcription factor</fullName>
    </submittedName>
</protein>
<dbReference type="PROSITE" id="PS00622">
    <property type="entry name" value="HTH_LUXR_1"/>
    <property type="match status" value="1"/>
</dbReference>
<reference evidence="5 6" key="1">
    <citation type="submission" date="2023-08" db="EMBL/GenBank/DDBJ databases">
        <title>Alcaligenaceae gen. nov., a novel taxon isolated from the sludge of Yixing Pesticide Factory.</title>
        <authorList>
            <person name="Ruan L."/>
        </authorList>
    </citation>
    <scope>NUCLEOTIDE SEQUENCE [LARGE SCALE GENOMIC DNA]</scope>
    <source>
        <strain evidence="5 6">LG-2</strain>
    </source>
</reference>
<name>A0ABU1D205_9BURK</name>
<accession>A0ABU1D205</accession>
<dbReference type="Pfam" id="PF00196">
    <property type="entry name" value="GerE"/>
    <property type="match status" value="1"/>
</dbReference>
<dbReference type="CDD" id="cd06170">
    <property type="entry name" value="LuxR_C_like"/>
    <property type="match status" value="1"/>
</dbReference>
<dbReference type="Gene3D" id="3.40.50.2300">
    <property type="match status" value="1"/>
</dbReference>
<dbReference type="InterPro" id="IPR016032">
    <property type="entry name" value="Sig_transdc_resp-reg_C-effctor"/>
</dbReference>
<comment type="caution">
    <text evidence="5">The sequence shown here is derived from an EMBL/GenBank/DDBJ whole genome shotgun (WGS) entry which is preliminary data.</text>
</comment>
<evidence type="ECO:0000256" key="2">
    <source>
        <dbReference type="ARBA" id="ARBA00023125"/>
    </source>
</evidence>
<organism evidence="5 6">
    <name type="scientific">Yanghanlia caeni</name>
    <dbReference type="NCBI Taxonomy" id="3064283"/>
    <lineage>
        <taxon>Bacteria</taxon>
        <taxon>Pseudomonadati</taxon>
        <taxon>Pseudomonadota</taxon>
        <taxon>Betaproteobacteria</taxon>
        <taxon>Burkholderiales</taxon>
        <taxon>Alcaligenaceae</taxon>
        <taxon>Yanghanlia</taxon>
    </lineage>
</organism>